<proteinExistence type="predicted"/>
<comment type="caution">
    <text evidence="2">The sequence shown here is derived from an EMBL/GenBank/DDBJ whole genome shotgun (WGS) entry which is preliminary data.</text>
</comment>
<feature type="transmembrane region" description="Helical" evidence="1">
    <location>
        <begin position="108"/>
        <end position="127"/>
    </location>
</feature>
<name>A0ABW4V5F2_9MICO</name>
<evidence type="ECO:0000256" key="1">
    <source>
        <dbReference type="SAM" id="Phobius"/>
    </source>
</evidence>
<sequence length="200" mass="21203">MNTLTEQLHHLRLRLTDPAHRPLPEITTETGPTLRGWVPRLALLALVPLLLFTAAGRTPDIPDGVTWTITTLCTGLLLARPRPTTAAGIVIVAGVLLWGFTTEPFDPWALAVALLAYLLTRITWWTAHVPLRGRAELTALLVGWRRDLTVLTTTGLLGALAMLASGATVPGAVLLAALAVVGIALLALATGGSSRDHGRS</sequence>
<feature type="transmembrane region" description="Helical" evidence="1">
    <location>
        <begin position="86"/>
        <end position="102"/>
    </location>
</feature>
<protein>
    <submittedName>
        <fullName evidence="2">Uncharacterized protein</fullName>
    </submittedName>
</protein>
<keyword evidence="1" id="KW-1133">Transmembrane helix</keyword>
<evidence type="ECO:0000313" key="3">
    <source>
        <dbReference type="Proteomes" id="UP001597338"/>
    </source>
</evidence>
<gene>
    <name evidence="2" type="ORF">ACFSL2_04690</name>
</gene>
<dbReference type="Proteomes" id="UP001597338">
    <property type="component" value="Unassembled WGS sequence"/>
</dbReference>
<accession>A0ABW4V5F2</accession>
<keyword evidence="1" id="KW-0472">Membrane</keyword>
<dbReference type="RefSeq" id="WP_377196724.1">
    <property type="nucleotide sequence ID" value="NZ_JBHUHF010000001.1"/>
</dbReference>
<organism evidence="2 3">
    <name type="scientific">Promicromonospora aerolata</name>
    <dbReference type="NCBI Taxonomy" id="195749"/>
    <lineage>
        <taxon>Bacteria</taxon>
        <taxon>Bacillati</taxon>
        <taxon>Actinomycetota</taxon>
        <taxon>Actinomycetes</taxon>
        <taxon>Micrococcales</taxon>
        <taxon>Promicromonosporaceae</taxon>
        <taxon>Promicromonospora</taxon>
    </lineage>
</organism>
<dbReference type="EMBL" id="JBHUHF010000001">
    <property type="protein sequence ID" value="MFD2024800.1"/>
    <property type="molecule type" value="Genomic_DNA"/>
</dbReference>
<evidence type="ECO:0000313" key="2">
    <source>
        <dbReference type="EMBL" id="MFD2024800.1"/>
    </source>
</evidence>
<keyword evidence="3" id="KW-1185">Reference proteome</keyword>
<reference evidence="3" key="1">
    <citation type="journal article" date="2019" name="Int. J. Syst. Evol. Microbiol.">
        <title>The Global Catalogue of Microorganisms (GCM) 10K type strain sequencing project: providing services to taxonomists for standard genome sequencing and annotation.</title>
        <authorList>
            <consortium name="The Broad Institute Genomics Platform"/>
            <consortium name="The Broad Institute Genome Sequencing Center for Infectious Disease"/>
            <person name="Wu L."/>
            <person name="Ma J."/>
        </authorList>
    </citation>
    <scope>NUCLEOTIDE SEQUENCE [LARGE SCALE GENOMIC DNA]</scope>
    <source>
        <strain evidence="3">CCM 7043</strain>
    </source>
</reference>
<keyword evidence="1" id="KW-0812">Transmembrane</keyword>
<feature type="transmembrane region" description="Helical" evidence="1">
    <location>
        <begin position="172"/>
        <end position="191"/>
    </location>
</feature>
<feature type="transmembrane region" description="Helical" evidence="1">
    <location>
        <begin position="37"/>
        <end position="55"/>
    </location>
</feature>